<gene>
    <name evidence="2" type="ORF">K0M31_010137</name>
</gene>
<keyword evidence="3" id="KW-1185">Reference proteome</keyword>
<feature type="compositionally biased region" description="Basic and acidic residues" evidence="1">
    <location>
        <begin position="30"/>
        <end position="48"/>
    </location>
</feature>
<dbReference type="Proteomes" id="UP001177670">
    <property type="component" value="Unassembled WGS sequence"/>
</dbReference>
<evidence type="ECO:0000313" key="3">
    <source>
        <dbReference type="Proteomes" id="UP001177670"/>
    </source>
</evidence>
<evidence type="ECO:0000313" key="2">
    <source>
        <dbReference type="EMBL" id="KAK1121825.1"/>
    </source>
</evidence>
<feature type="region of interest" description="Disordered" evidence="1">
    <location>
        <begin position="67"/>
        <end position="88"/>
    </location>
</feature>
<feature type="region of interest" description="Disordered" evidence="1">
    <location>
        <begin position="151"/>
        <end position="207"/>
    </location>
</feature>
<protein>
    <submittedName>
        <fullName evidence="2">Uncharacterized protein</fullName>
    </submittedName>
</protein>
<reference evidence="2" key="1">
    <citation type="submission" date="2021-10" db="EMBL/GenBank/DDBJ databases">
        <title>Melipona bicolor Genome sequencing and assembly.</title>
        <authorList>
            <person name="Araujo N.S."/>
            <person name="Arias M.C."/>
        </authorList>
    </citation>
    <scope>NUCLEOTIDE SEQUENCE</scope>
    <source>
        <strain evidence="2">USP_2M_L1-L4_2017</strain>
        <tissue evidence="2">Whole body</tissue>
    </source>
</reference>
<name>A0AA40KIP8_9HYME</name>
<comment type="caution">
    <text evidence="2">The sequence shown here is derived from an EMBL/GenBank/DDBJ whole genome shotgun (WGS) entry which is preliminary data.</text>
</comment>
<proteinExistence type="predicted"/>
<sequence length="207" mass="24069">MGWSEPRSGCTLIPKPPRANGPIDPQNPCSERKSEATRRQERGKRTDDEIIHEMRVTAASLDRSPILGRVAGRRSKKKKKKKEKKEGRICHRDVETSLHRYADTLQKFKRRFSNYHIDGKTRSWPLRRAAARLRKKRGGIKAVVARPRGLPPCQTQYEANEIKLTKEEREREKKKSKNENPGNDQRRVAGRNKEDQKRRLAVIATFR</sequence>
<evidence type="ECO:0000256" key="1">
    <source>
        <dbReference type="SAM" id="MobiDB-lite"/>
    </source>
</evidence>
<dbReference type="EMBL" id="JAHYIQ010000025">
    <property type="protein sequence ID" value="KAK1121825.1"/>
    <property type="molecule type" value="Genomic_DNA"/>
</dbReference>
<feature type="compositionally biased region" description="Basic and acidic residues" evidence="1">
    <location>
        <begin position="160"/>
        <end position="173"/>
    </location>
</feature>
<dbReference type="AlphaFoldDB" id="A0AA40KIP8"/>
<organism evidence="2 3">
    <name type="scientific">Melipona bicolor</name>
    <dbReference type="NCBI Taxonomy" id="60889"/>
    <lineage>
        <taxon>Eukaryota</taxon>
        <taxon>Metazoa</taxon>
        <taxon>Ecdysozoa</taxon>
        <taxon>Arthropoda</taxon>
        <taxon>Hexapoda</taxon>
        <taxon>Insecta</taxon>
        <taxon>Pterygota</taxon>
        <taxon>Neoptera</taxon>
        <taxon>Endopterygota</taxon>
        <taxon>Hymenoptera</taxon>
        <taxon>Apocrita</taxon>
        <taxon>Aculeata</taxon>
        <taxon>Apoidea</taxon>
        <taxon>Anthophila</taxon>
        <taxon>Apidae</taxon>
        <taxon>Melipona</taxon>
    </lineage>
</organism>
<accession>A0AA40KIP8</accession>
<feature type="region of interest" description="Disordered" evidence="1">
    <location>
        <begin position="1"/>
        <end position="48"/>
    </location>
</feature>
<feature type="compositionally biased region" description="Basic residues" evidence="1">
    <location>
        <begin position="71"/>
        <end position="83"/>
    </location>
</feature>
<feature type="compositionally biased region" description="Basic and acidic residues" evidence="1">
    <location>
        <begin position="184"/>
        <end position="198"/>
    </location>
</feature>